<dbReference type="Pfam" id="PF24883">
    <property type="entry name" value="NPHP3_N"/>
    <property type="match status" value="1"/>
</dbReference>
<evidence type="ECO:0000313" key="5">
    <source>
        <dbReference type="EMBL" id="KAK4121965.1"/>
    </source>
</evidence>
<dbReference type="RefSeq" id="XP_062645736.1">
    <property type="nucleotide sequence ID" value="XM_062794814.1"/>
</dbReference>
<dbReference type="PROSITE" id="PS50297">
    <property type="entry name" value="ANK_REP_REGION"/>
    <property type="match status" value="1"/>
</dbReference>
<evidence type="ECO:0000313" key="6">
    <source>
        <dbReference type="Proteomes" id="UP001302602"/>
    </source>
</evidence>
<dbReference type="Gene3D" id="3.40.50.300">
    <property type="entry name" value="P-loop containing nucleotide triphosphate hydrolases"/>
    <property type="match status" value="1"/>
</dbReference>
<dbReference type="InterPro" id="IPR002110">
    <property type="entry name" value="Ankyrin_rpt"/>
</dbReference>
<keyword evidence="2" id="KW-0040">ANK repeat</keyword>
<dbReference type="Gene3D" id="3.40.50.1580">
    <property type="entry name" value="Nucleoside phosphorylase domain"/>
    <property type="match status" value="1"/>
</dbReference>
<accession>A0AAN6TW94</accession>
<evidence type="ECO:0000256" key="2">
    <source>
        <dbReference type="PROSITE-ProRule" id="PRU00023"/>
    </source>
</evidence>
<reference evidence="5" key="1">
    <citation type="journal article" date="2023" name="Mol. Phylogenet. Evol.">
        <title>Genome-scale phylogeny and comparative genomics of the fungal order Sordariales.</title>
        <authorList>
            <person name="Hensen N."/>
            <person name="Bonometti L."/>
            <person name="Westerberg I."/>
            <person name="Brannstrom I.O."/>
            <person name="Guillou S."/>
            <person name="Cros-Aarteil S."/>
            <person name="Calhoun S."/>
            <person name="Haridas S."/>
            <person name="Kuo A."/>
            <person name="Mondo S."/>
            <person name="Pangilinan J."/>
            <person name="Riley R."/>
            <person name="LaButti K."/>
            <person name="Andreopoulos B."/>
            <person name="Lipzen A."/>
            <person name="Chen C."/>
            <person name="Yan M."/>
            <person name="Daum C."/>
            <person name="Ng V."/>
            <person name="Clum A."/>
            <person name="Steindorff A."/>
            <person name="Ohm R.A."/>
            <person name="Martin F."/>
            <person name="Silar P."/>
            <person name="Natvig D.O."/>
            <person name="Lalanne C."/>
            <person name="Gautier V."/>
            <person name="Ament-Velasquez S.L."/>
            <person name="Kruys A."/>
            <person name="Hutchinson M.I."/>
            <person name="Powell A.J."/>
            <person name="Barry K."/>
            <person name="Miller A.N."/>
            <person name="Grigoriev I.V."/>
            <person name="Debuchy R."/>
            <person name="Gladieux P."/>
            <person name="Hiltunen Thoren M."/>
            <person name="Johannesson H."/>
        </authorList>
    </citation>
    <scope>NUCLEOTIDE SEQUENCE</scope>
    <source>
        <strain evidence="5">CBS 731.68</strain>
    </source>
</reference>
<dbReference type="GO" id="GO:0009116">
    <property type="term" value="P:nucleoside metabolic process"/>
    <property type="evidence" value="ECO:0007669"/>
    <property type="project" value="InterPro"/>
</dbReference>
<feature type="repeat" description="ANK" evidence="2">
    <location>
        <begin position="868"/>
        <end position="900"/>
    </location>
</feature>
<dbReference type="SUPFAM" id="SSF48403">
    <property type="entry name" value="Ankyrin repeat"/>
    <property type="match status" value="1"/>
</dbReference>
<dbReference type="Pfam" id="PF12796">
    <property type="entry name" value="Ank_2"/>
    <property type="match status" value="1"/>
</dbReference>
<dbReference type="InterPro" id="IPR035994">
    <property type="entry name" value="Nucleoside_phosphorylase_sf"/>
</dbReference>
<dbReference type="InterPro" id="IPR053137">
    <property type="entry name" value="NLR-like"/>
</dbReference>
<dbReference type="SUPFAM" id="SSF53167">
    <property type="entry name" value="Purine and uridine phosphorylases"/>
    <property type="match status" value="1"/>
</dbReference>
<sequence>MASRNALDNPDSYAVAWIAALPIERAAAEAMLDEEHAAPIGFTRHQTDANVYTWGRVGEHNIVIASLAAGVYGTTSAATTASQLLASLPSIRVGLLVGIGGGIARPDEGRDIRLGDIVVSQPDRTTGGVCQYDLVKAMSGDKRERKGFLGRPPTVLLNALASIQADHERKDSKRSKQNPGYAHQGLDNDRLFKASCDHVPGPDCRGCDTADEVQRDPRDTTDPGIHYGTIASGNTLVKDAATRDRIVANVGEECICLEMEAAGLMNHFPCIVIRGICDYADSHKNDRWQRYASATAAAYAKELLAYVPVAEVHETKRALEVLQLVQQQIDGVQQTAIKRWLCPPDPSTNANHARKLRQEGTGAWLLDNPVFQEWHSGSRRHLWLNGLAGCGKTVLSATMLDQLTEGNDRLILSFFFDFSDTTKQTLNGMLRSVAFQLYHQGGASAGLLDASFQAHQNGRDQPATKKLEDVVYKMLAVQKKASIVLDALDESTTRGELFQWINDVVSRPELGNVQLITTSRPEPEFLRDIPSLIGEENCLALDKESINSDIRSYVAAQLLQRRDLREKRLSQDLLKGIQRKVGDGADGMFRWAVCQLDSLARCPHEAAIEKALASLPRNLEETYRRMIQCIPAEFKRDAIRLLHFLVHSKRPLKLAEAKEVIATQVEPEPRGFDVKRRLFHQTDALDYCPNLMTVVRTTDNELHLAHFSVKEYLLRESQFNITTASIPITRTCLTYLTDINLKGNYEKIKRDFPMARYAAEVWADHAALAQASEDIVRATVSFLEKEATFQRWARLYQPDMDWYFEPPPPQGSRLYYACCTGLVAAARNLIGKGADVNAQGGFYGNALQAASLRGHQRIGADVNAQGGEYGNALQAASDEGHQEIVKLLLDKGADVNALGGEYGNALQAASEGGCQENIQLLQRMGAITSSSKRSGSKAPGNLAKKLRLADPEPY</sequence>
<dbReference type="GeneID" id="87831583"/>
<dbReference type="PANTHER" id="PTHR46082">
    <property type="entry name" value="ATP/GTP-BINDING PROTEIN-RELATED"/>
    <property type="match status" value="1"/>
</dbReference>
<dbReference type="InterPro" id="IPR000845">
    <property type="entry name" value="Nucleoside_phosphorylase_d"/>
</dbReference>
<dbReference type="InterPro" id="IPR054471">
    <property type="entry name" value="GPIID_WHD"/>
</dbReference>
<dbReference type="Proteomes" id="UP001302602">
    <property type="component" value="Unassembled WGS sequence"/>
</dbReference>
<dbReference type="PROSITE" id="PS50088">
    <property type="entry name" value="ANK_REPEAT"/>
    <property type="match status" value="1"/>
</dbReference>
<dbReference type="Pfam" id="PF22939">
    <property type="entry name" value="WHD_GPIID"/>
    <property type="match status" value="1"/>
</dbReference>
<keyword evidence="6" id="KW-1185">Reference proteome</keyword>
<name>A0AAN6TW94_9PEZI</name>
<comment type="caution">
    <text evidence="5">The sequence shown here is derived from an EMBL/GenBank/DDBJ whole genome shotgun (WGS) entry which is preliminary data.</text>
</comment>
<dbReference type="PANTHER" id="PTHR46082:SF11">
    <property type="entry name" value="AAA+ ATPASE DOMAIN-CONTAINING PROTEIN-RELATED"/>
    <property type="match status" value="1"/>
</dbReference>
<organism evidence="5 6">
    <name type="scientific">Parathielavia appendiculata</name>
    <dbReference type="NCBI Taxonomy" id="2587402"/>
    <lineage>
        <taxon>Eukaryota</taxon>
        <taxon>Fungi</taxon>
        <taxon>Dikarya</taxon>
        <taxon>Ascomycota</taxon>
        <taxon>Pezizomycotina</taxon>
        <taxon>Sordariomycetes</taxon>
        <taxon>Sordariomycetidae</taxon>
        <taxon>Sordariales</taxon>
        <taxon>Chaetomiaceae</taxon>
        <taxon>Parathielavia</taxon>
    </lineage>
</organism>
<gene>
    <name evidence="5" type="ORF">N657DRAFT_657469</name>
</gene>
<feature type="region of interest" description="Disordered" evidence="3">
    <location>
        <begin position="929"/>
        <end position="954"/>
    </location>
</feature>
<proteinExistence type="predicted"/>
<evidence type="ECO:0000256" key="1">
    <source>
        <dbReference type="ARBA" id="ARBA00022737"/>
    </source>
</evidence>
<dbReference type="InterPro" id="IPR036770">
    <property type="entry name" value="Ankyrin_rpt-contain_sf"/>
</dbReference>
<dbReference type="Pfam" id="PF01048">
    <property type="entry name" value="PNP_UDP_1"/>
    <property type="match status" value="1"/>
</dbReference>
<dbReference type="PROSITE" id="PS50837">
    <property type="entry name" value="NACHT"/>
    <property type="match status" value="1"/>
</dbReference>
<dbReference type="EMBL" id="MU853232">
    <property type="protein sequence ID" value="KAK4121965.1"/>
    <property type="molecule type" value="Genomic_DNA"/>
</dbReference>
<dbReference type="GO" id="GO:0003824">
    <property type="term" value="F:catalytic activity"/>
    <property type="evidence" value="ECO:0007669"/>
    <property type="project" value="InterPro"/>
</dbReference>
<dbReference type="InterPro" id="IPR056884">
    <property type="entry name" value="NPHP3-like_N"/>
</dbReference>
<feature type="domain" description="NACHT" evidence="4">
    <location>
        <begin position="380"/>
        <end position="521"/>
    </location>
</feature>
<dbReference type="SUPFAM" id="SSF52540">
    <property type="entry name" value="P-loop containing nucleoside triphosphate hydrolases"/>
    <property type="match status" value="1"/>
</dbReference>
<protein>
    <submittedName>
        <fullName evidence="5">Pfs, NACHT and ankyrin domain protein</fullName>
    </submittedName>
</protein>
<evidence type="ECO:0000259" key="4">
    <source>
        <dbReference type="PROSITE" id="PS50837"/>
    </source>
</evidence>
<dbReference type="Gene3D" id="1.25.40.20">
    <property type="entry name" value="Ankyrin repeat-containing domain"/>
    <property type="match status" value="1"/>
</dbReference>
<feature type="region of interest" description="Disordered" evidence="3">
    <location>
        <begin position="166"/>
        <end position="186"/>
    </location>
</feature>
<dbReference type="InterPro" id="IPR027417">
    <property type="entry name" value="P-loop_NTPase"/>
</dbReference>
<evidence type="ECO:0000256" key="3">
    <source>
        <dbReference type="SAM" id="MobiDB-lite"/>
    </source>
</evidence>
<reference evidence="5" key="2">
    <citation type="submission" date="2023-05" db="EMBL/GenBank/DDBJ databases">
        <authorList>
            <consortium name="Lawrence Berkeley National Laboratory"/>
            <person name="Steindorff A."/>
            <person name="Hensen N."/>
            <person name="Bonometti L."/>
            <person name="Westerberg I."/>
            <person name="Brannstrom I.O."/>
            <person name="Guillou S."/>
            <person name="Cros-Aarteil S."/>
            <person name="Calhoun S."/>
            <person name="Haridas S."/>
            <person name="Kuo A."/>
            <person name="Mondo S."/>
            <person name="Pangilinan J."/>
            <person name="Riley R."/>
            <person name="Labutti K."/>
            <person name="Andreopoulos B."/>
            <person name="Lipzen A."/>
            <person name="Chen C."/>
            <person name="Yanf M."/>
            <person name="Daum C."/>
            <person name="Ng V."/>
            <person name="Clum A."/>
            <person name="Ohm R."/>
            <person name="Martin F."/>
            <person name="Silar P."/>
            <person name="Natvig D."/>
            <person name="Lalanne C."/>
            <person name="Gautier V."/>
            <person name="Ament-Velasquez S.L."/>
            <person name="Kruys A."/>
            <person name="Hutchinson M.I."/>
            <person name="Powell A.J."/>
            <person name="Barry K."/>
            <person name="Miller A.N."/>
            <person name="Grigoriev I.V."/>
            <person name="Debuchy R."/>
            <person name="Gladieux P."/>
            <person name="Thoren M.H."/>
            <person name="Johannesson H."/>
        </authorList>
    </citation>
    <scope>NUCLEOTIDE SEQUENCE</scope>
    <source>
        <strain evidence="5">CBS 731.68</strain>
    </source>
</reference>
<keyword evidence="1" id="KW-0677">Repeat</keyword>
<dbReference type="SMART" id="SM00248">
    <property type="entry name" value="ANK"/>
    <property type="match status" value="2"/>
</dbReference>
<dbReference type="AlphaFoldDB" id="A0AAN6TW94"/>
<dbReference type="InterPro" id="IPR007111">
    <property type="entry name" value="NACHT_NTPase"/>
</dbReference>